<dbReference type="InterPro" id="IPR057666">
    <property type="entry name" value="DrpA_SLOG"/>
</dbReference>
<dbReference type="NCBIfam" id="TIGR00732">
    <property type="entry name" value="dprA"/>
    <property type="match status" value="1"/>
</dbReference>
<dbReference type="GO" id="GO:0009294">
    <property type="term" value="P:DNA-mediated transformation"/>
    <property type="evidence" value="ECO:0007669"/>
    <property type="project" value="InterPro"/>
</dbReference>
<dbReference type="InterPro" id="IPR003488">
    <property type="entry name" value="DprA"/>
</dbReference>
<comment type="similarity">
    <text evidence="1">Belongs to the DprA/Smf family.</text>
</comment>
<accession>A0A9D1SLD6</accession>
<dbReference type="EMBL" id="DVNI01000113">
    <property type="protein sequence ID" value="HIU64714.1"/>
    <property type="molecule type" value="Genomic_DNA"/>
</dbReference>
<protein>
    <submittedName>
        <fullName evidence="3">DNA-protecting protein DprA</fullName>
    </submittedName>
</protein>
<reference evidence="3" key="1">
    <citation type="submission" date="2020-10" db="EMBL/GenBank/DDBJ databases">
        <authorList>
            <person name="Gilroy R."/>
        </authorList>
    </citation>
    <scope>NUCLEOTIDE SEQUENCE</scope>
    <source>
        <strain evidence="3">CHK160-1198</strain>
    </source>
</reference>
<comment type="caution">
    <text evidence="3">The sequence shown here is derived from an EMBL/GenBank/DDBJ whole genome shotgun (WGS) entry which is preliminary data.</text>
</comment>
<proteinExistence type="inferred from homology"/>
<evidence type="ECO:0000259" key="2">
    <source>
        <dbReference type="Pfam" id="PF02481"/>
    </source>
</evidence>
<name>A0A9D1SLD6_9FIRM</name>
<evidence type="ECO:0000256" key="1">
    <source>
        <dbReference type="ARBA" id="ARBA00006525"/>
    </source>
</evidence>
<dbReference type="SUPFAM" id="SSF102405">
    <property type="entry name" value="MCP/YpsA-like"/>
    <property type="match status" value="1"/>
</dbReference>
<evidence type="ECO:0000313" key="3">
    <source>
        <dbReference type="EMBL" id="HIU64714.1"/>
    </source>
</evidence>
<reference evidence="3" key="2">
    <citation type="journal article" date="2021" name="PeerJ">
        <title>Extensive microbial diversity within the chicken gut microbiome revealed by metagenomics and culture.</title>
        <authorList>
            <person name="Gilroy R."/>
            <person name="Ravi A."/>
            <person name="Getino M."/>
            <person name="Pursley I."/>
            <person name="Horton D.L."/>
            <person name="Alikhan N.F."/>
            <person name="Baker D."/>
            <person name="Gharbi K."/>
            <person name="Hall N."/>
            <person name="Watson M."/>
            <person name="Adriaenssens E.M."/>
            <person name="Foster-Nyarko E."/>
            <person name="Jarju S."/>
            <person name="Secka A."/>
            <person name="Antonio M."/>
            <person name="Oren A."/>
            <person name="Chaudhuri R.R."/>
            <person name="La Ragione R."/>
            <person name="Hildebrand F."/>
            <person name="Pallen M.J."/>
        </authorList>
    </citation>
    <scope>NUCLEOTIDE SEQUENCE</scope>
    <source>
        <strain evidence="3">CHK160-1198</strain>
    </source>
</reference>
<dbReference type="PANTHER" id="PTHR43022:SF1">
    <property type="entry name" value="PROTEIN SMF"/>
    <property type="match status" value="1"/>
</dbReference>
<gene>
    <name evidence="3" type="primary">dprA</name>
    <name evidence="3" type="ORF">IAB06_06755</name>
</gene>
<organism evidence="3 4">
    <name type="scientific">Candidatus Avacidaminococcus intestinavium</name>
    <dbReference type="NCBI Taxonomy" id="2840684"/>
    <lineage>
        <taxon>Bacteria</taxon>
        <taxon>Bacillati</taxon>
        <taxon>Bacillota</taxon>
        <taxon>Negativicutes</taxon>
        <taxon>Acidaminococcales</taxon>
        <taxon>Acidaminococcaceae</taxon>
        <taxon>Acidaminococcaceae incertae sedis</taxon>
        <taxon>Candidatus Avacidaminococcus</taxon>
    </lineage>
</organism>
<dbReference type="AlphaFoldDB" id="A0A9D1SLD6"/>
<sequence>MLLKLVEDPETAYNLTSKELVSSKLFSLEKCNKIISCRSKNNNYPTYLKNFCENQKVKIISIFDSEYPQKLRSIANPPLILYVKGSLDCLKKQGIAIVGSRKATSYGVKASTLFTEELVKAGLIVISGGARGIDTSAHQTALKFGATICVLGCGIDVTYPAENRTLFQNIATNGALITEYPPHTPPLARNFPSRNRIIAGLSDGVLLVEAVQKSGSLITAEFALDEGREIYCIPGNIFTPTSKGVNHLIKQGAKLVDSPKDILLDFNLEPTLKKASEKQQSAKMENLFSSLPSEKTNAIKLIYKTLNNTEAKTLDEIIIATNLNAQTINKLLFIMLINGYIEEVSGKKYIRL</sequence>
<dbReference type="Proteomes" id="UP000824099">
    <property type="component" value="Unassembled WGS sequence"/>
</dbReference>
<dbReference type="Pfam" id="PF02481">
    <property type="entry name" value="DNA_processg_A"/>
    <property type="match status" value="1"/>
</dbReference>
<dbReference type="Gene3D" id="3.40.50.450">
    <property type="match status" value="1"/>
</dbReference>
<dbReference type="PANTHER" id="PTHR43022">
    <property type="entry name" value="PROTEIN SMF"/>
    <property type="match status" value="1"/>
</dbReference>
<evidence type="ECO:0000313" key="4">
    <source>
        <dbReference type="Proteomes" id="UP000824099"/>
    </source>
</evidence>
<feature type="domain" description="Smf/DprA SLOG" evidence="2">
    <location>
        <begin position="58"/>
        <end position="265"/>
    </location>
</feature>